<accession>A0A370P6X4</accession>
<evidence type="ECO:0000313" key="3">
    <source>
        <dbReference type="Proteomes" id="UP000254937"/>
    </source>
</evidence>
<evidence type="ECO:0000256" key="1">
    <source>
        <dbReference type="SAM" id="MobiDB-lite"/>
    </source>
</evidence>
<dbReference type="Proteomes" id="UP000254937">
    <property type="component" value="Unassembled WGS sequence"/>
</dbReference>
<sequence>MSSDRILSAAPTNPLFIPIMKKGKEVVERPVHQFTRGIGVTPAPTRGAGRQGCISRVNNNHEGGRTHHLPRRATNARISATSAAFYRGWWAPPNILGFFLGVDDRRVSPFPNQTRIHCAAVIFRFPNTAFHKVQSGTNFTLQHPRSYSALGMNAPQNMHPGSNGSMRRSAAPGKEERTSAATRR</sequence>
<dbReference type="EMBL" id="KZ851870">
    <property type="protein sequence ID" value="RDK37606.1"/>
    <property type="molecule type" value="Genomic_DNA"/>
</dbReference>
<keyword evidence="3" id="KW-1185">Reference proteome</keyword>
<reference evidence="2 3" key="1">
    <citation type="submission" date="2018-07" db="EMBL/GenBank/DDBJ databases">
        <title>Section-level genome sequencing of Aspergillus section Nigri to investigate inter- and intra-species variation.</title>
        <authorList>
            <consortium name="DOE Joint Genome Institute"/>
            <person name="Vesth T.C."/>
            <person name="Nybo J.L."/>
            <person name="Theobald S."/>
            <person name="Frisvad J.C."/>
            <person name="Larsen T.O."/>
            <person name="Nielsen K.F."/>
            <person name="Hoof J.B."/>
            <person name="Brandl J."/>
            <person name="Salamov A."/>
            <person name="Riley R."/>
            <person name="Gladden J.M."/>
            <person name="Phatale P."/>
            <person name="Nielsen M.T."/>
            <person name="Lyhne E.K."/>
            <person name="Kogle M.E."/>
            <person name="Strasser K."/>
            <person name="McDonnell E."/>
            <person name="Barry K."/>
            <person name="Clum A."/>
            <person name="Chen C."/>
            <person name="Nolan M."/>
            <person name="Sandor L."/>
            <person name="Kuo A."/>
            <person name="Lipzen A."/>
            <person name="Hainaut M."/>
            <person name="Drula E."/>
            <person name="Tsang A."/>
            <person name="Magnuson J.K."/>
            <person name="Henrissat B."/>
            <person name="Wiebenga A."/>
            <person name="Simmons B.A."/>
            <person name="Makela M.R."/>
            <person name="De vries R.P."/>
            <person name="Grigoriev I.V."/>
            <person name="Mortensen U.H."/>
            <person name="Baker S.E."/>
            <person name="Andersen M.R."/>
        </authorList>
    </citation>
    <scope>NUCLEOTIDE SEQUENCE [LARGE SCALE GENOMIC DNA]</scope>
    <source>
        <strain evidence="2 3">ATCC 13157</strain>
    </source>
</reference>
<dbReference type="AlphaFoldDB" id="A0A370P6X4"/>
<evidence type="ECO:0000313" key="2">
    <source>
        <dbReference type="EMBL" id="RDK37606.1"/>
    </source>
</evidence>
<organism evidence="2 3">
    <name type="scientific">Aspergillus phoenicis ATCC 13157</name>
    <dbReference type="NCBI Taxonomy" id="1353007"/>
    <lineage>
        <taxon>Eukaryota</taxon>
        <taxon>Fungi</taxon>
        <taxon>Dikarya</taxon>
        <taxon>Ascomycota</taxon>
        <taxon>Pezizomycotina</taxon>
        <taxon>Eurotiomycetes</taxon>
        <taxon>Eurotiomycetidae</taxon>
        <taxon>Eurotiales</taxon>
        <taxon>Aspergillaceae</taxon>
        <taxon>Aspergillus</taxon>
    </lineage>
</organism>
<feature type="region of interest" description="Disordered" evidence="1">
    <location>
        <begin position="151"/>
        <end position="184"/>
    </location>
</feature>
<protein>
    <submittedName>
        <fullName evidence="2">Uncharacterized protein</fullName>
    </submittedName>
</protein>
<name>A0A370P6X4_ASPPH</name>
<feature type="compositionally biased region" description="Polar residues" evidence="1">
    <location>
        <begin position="154"/>
        <end position="166"/>
    </location>
</feature>
<gene>
    <name evidence="2" type="ORF">M752DRAFT_330386</name>
</gene>
<proteinExistence type="predicted"/>